<dbReference type="Gene3D" id="3.20.20.70">
    <property type="entry name" value="Aldolase class I"/>
    <property type="match status" value="1"/>
</dbReference>
<reference evidence="3" key="1">
    <citation type="submission" date="2020-05" db="EMBL/GenBank/DDBJ databases">
        <authorList>
            <person name="Chiriac C."/>
            <person name="Salcher M."/>
            <person name="Ghai R."/>
            <person name="Kavagutti S V."/>
        </authorList>
    </citation>
    <scope>NUCLEOTIDE SEQUENCE</scope>
</reference>
<dbReference type="SUPFAM" id="SSF51351">
    <property type="entry name" value="Triosephosphate isomerase (TIM)"/>
    <property type="match status" value="1"/>
</dbReference>
<accession>A0A6J7EWM4</accession>
<dbReference type="GO" id="GO:0006096">
    <property type="term" value="P:glycolytic process"/>
    <property type="evidence" value="ECO:0007669"/>
    <property type="project" value="TreeGrafter"/>
</dbReference>
<name>A0A6J7EWM4_9ZZZZ</name>
<dbReference type="GO" id="GO:0019563">
    <property type="term" value="P:glycerol catabolic process"/>
    <property type="evidence" value="ECO:0007669"/>
    <property type="project" value="TreeGrafter"/>
</dbReference>
<sequence length="251" mass="26437">MNKDHVEAIHLIADLGLRLRSIASSNIDVSVHPPFTDLRSVEGIIGAESLPVFLGAQHCSAHEHGAYTGEVSVEMLRRLSVSHVIIGHSERRQIYAMSDADVAATTVAVHGGGMIPIICVGETQEEHEDGVTKEVLAHQVNSALTGIAAGSEERTVLAYEPIWAIGTGLAASGDDAQEVCSYLRSLLKDARGEVADEMRILYGGSAKPENTLDYVAQPDIDGLLVGGASLEGESFAAMIEAVATCYGSSAT</sequence>
<dbReference type="InterPro" id="IPR020861">
    <property type="entry name" value="Triosephosphate_isomerase_AS"/>
</dbReference>
<evidence type="ECO:0000313" key="3">
    <source>
        <dbReference type="EMBL" id="CAB4884549.1"/>
    </source>
</evidence>
<dbReference type="CDD" id="cd00311">
    <property type="entry name" value="TIM"/>
    <property type="match status" value="1"/>
</dbReference>
<dbReference type="NCBIfam" id="TIGR00419">
    <property type="entry name" value="tim"/>
    <property type="match status" value="1"/>
</dbReference>
<dbReference type="InterPro" id="IPR035990">
    <property type="entry name" value="TIM_sf"/>
</dbReference>
<dbReference type="InterPro" id="IPR013785">
    <property type="entry name" value="Aldolase_TIM"/>
</dbReference>
<dbReference type="EMBL" id="CAFABE010000052">
    <property type="protein sequence ID" value="CAB4830521.1"/>
    <property type="molecule type" value="Genomic_DNA"/>
</dbReference>
<dbReference type="EMBL" id="CAFBPM010000011">
    <property type="protein sequence ID" value="CAB5025613.1"/>
    <property type="molecule type" value="Genomic_DNA"/>
</dbReference>
<dbReference type="PROSITE" id="PS51440">
    <property type="entry name" value="TIM_2"/>
    <property type="match status" value="1"/>
</dbReference>
<keyword evidence="1" id="KW-0413">Isomerase</keyword>
<proteinExistence type="predicted"/>
<organism evidence="3">
    <name type="scientific">freshwater metagenome</name>
    <dbReference type="NCBI Taxonomy" id="449393"/>
    <lineage>
        <taxon>unclassified sequences</taxon>
        <taxon>metagenomes</taxon>
        <taxon>ecological metagenomes</taxon>
    </lineage>
</organism>
<dbReference type="Pfam" id="PF00121">
    <property type="entry name" value="TIM"/>
    <property type="match status" value="1"/>
</dbReference>
<dbReference type="GO" id="GO:0004807">
    <property type="term" value="F:triose-phosphate isomerase activity"/>
    <property type="evidence" value="ECO:0007669"/>
    <property type="project" value="InterPro"/>
</dbReference>
<evidence type="ECO:0000313" key="4">
    <source>
        <dbReference type="EMBL" id="CAB5025613.1"/>
    </source>
</evidence>
<dbReference type="GO" id="GO:0006094">
    <property type="term" value="P:gluconeogenesis"/>
    <property type="evidence" value="ECO:0007669"/>
    <property type="project" value="TreeGrafter"/>
</dbReference>
<dbReference type="AlphaFoldDB" id="A0A6J7EWM4"/>
<dbReference type="PROSITE" id="PS00171">
    <property type="entry name" value="TIM_1"/>
    <property type="match status" value="1"/>
</dbReference>
<gene>
    <name evidence="2" type="ORF">UFOPK3164_01124</name>
    <name evidence="3" type="ORF">UFOPK3427_01915</name>
    <name evidence="4" type="ORF">UFOPK4112_01193</name>
</gene>
<dbReference type="PANTHER" id="PTHR21139:SF42">
    <property type="entry name" value="TRIOSEPHOSPHATE ISOMERASE"/>
    <property type="match status" value="1"/>
</dbReference>
<evidence type="ECO:0000313" key="2">
    <source>
        <dbReference type="EMBL" id="CAB4830521.1"/>
    </source>
</evidence>
<dbReference type="GO" id="GO:0005829">
    <property type="term" value="C:cytosol"/>
    <property type="evidence" value="ECO:0007669"/>
    <property type="project" value="TreeGrafter"/>
</dbReference>
<dbReference type="PANTHER" id="PTHR21139">
    <property type="entry name" value="TRIOSEPHOSPHATE ISOMERASE"/>
    <property type="match status" value="1"/>
</dbReference>
<evidence type="ECO:0000256" key="1">
    <source>
        <dbReference type="ARBA" id="ARBA00023235"/>
    </source>
</evidence>
<dbReference type="InterPro" id="IPR000652">
    <property type="entry name" value="Triosephosphate_isomerase"/>
</dbReference>
<protein>
    <submittedName>
        <fullName evidence="3">Unannotated protein</fullName>
    </submittedName>
</protein>
<dbReference type="EMBL" id="CAFBLT010000004">
    <property type="protein sequence ID" value="CAB4884549.1"/>
    <property type="molecule type" value="Genomic_DNA"/>
</dbReference>
<dbReference type="GO" id="GO:0046166">
    <property type="term" value="P:glyceraldehyde-3-phosphate biosynthetic process"/>
    <property type="evidence" value="ECO:0007669"/>
    <property type="project" value="TreeGrafter"/>
</dbReference>